<dbReference type="InterPro" id="IPR012495">
    <property type="entry name" value="TadE-like_dom"/>
</dbReference>
<evidence type="ECO:0000313" key="3">
    <source>
        <dbReference type="EMBL" id="NKF22709.1"/>
    </source>
</evidence>
<evidence type="ECO:0000256" key="1">
    <source>
        <dbReference type="SAM" id="Phobius"/>
    </source>
</evidence>
<keyword evidence="1" id="KW-1133">Transmembrane helix</keyword>
<keyword evidence="4" id="KW-1185">Reference proteome</keyword>
<gene>
    <name evidence="3" type="ORF">G7Y82_10295</name>
</gene>
<feature type="domain" description="TadE-like" evidence="2">
    <location>
        <begin position="15"/>
        <end position="57"/>
    </location>
</feature>
<protein>
    <submittedName>
        <fullName evidence="3">Pilus assembly protein</fullName>
    </submittedName>
</protein>
<evidence type="ECO:0000313" key="4">
    <source>
        <dbReference type="Proteomes" id="UP000653472"/>
    </source>
</evidence>
<proteinExistence type="predicted"/>
<dbReference type="Pfam" id="PF07811">
    <property type="entry name" value="TadE"/>
    <property type="match status" value="1"/>
</dbReference>
<reference evidence="3" key="1">
    <citation type="submission" date="2020-03" db="EMBL/GenBank/DDBJ databases">
        <title>Solimonas marina sp. nov., isolated from deep seawater of the Pacific Ocean.</title>
        <authorList>
            <person name="Liu X."/>
            <person name="Lai Q."/>
            <person name="Sun F."/>
            <person name="Gai Y."/>
            <person name="Li G."/>
            <person name="Shao Z."/>
        </authorList>
    </citation>
    <scope>NUCLEOTIDE SEQUENCE</scope>
    <source>
        <strain evidence="3">C16B3</strain>
    </source>
</reference>
<feature type="transmembrane region" description="Helical" evidence="1">
    <location>
        <begin position="21"/>
        <end position="44"/>
    </location>
</feature>
<accession>A0A969WA51</accession>
<evidence type="ECO:0000259" key="2">
    <source>
        <dbReference type="Pfam" id="PF07811"/>
    </source>
</evidence>
<organism evidence="3 4">
    <name type="scientific">Solimonas marina</name>
    <dbReference type="NCBI Taxonomy" id="2714601"/>
    <lineage>
        <taxon>Bacteria</taxon>
        <taxon>Pseudomonadati</taxon>
        <taxon>Pseudomonadota</taxon>
        <taxon>Gammaproteobacteria</taxon>
        <taxon>Nevskiales</taxon>
        <taxon>Nevskiaceae</taxon>
        <taxon>Solimonas</taxon>
    </lineage>
</organism>
<dbReference type="RefSeq" id="WP_168147980.1">
    <property type="nucleotide sequence ID" value="NZ_JAAVXB010000005.1"/>
</dbReference>
<keyword evidence="1" id="KW-0472">Membrane</keyword>
<sequence>MTGMPARWRRKAQSGATAIEFALVLPLFFLIFYGSLTYGLIFLAHLTLQHAAEDGVRAVLRAQDTEDADGNDLTVEQQLESRIAYAKSIAATQASWIDGFQTPTINVNVCLSDAVCDAAGGGAGGYPDCSQTVLCQVVMTVTYDYATHPIVPSLAGSGLGPMTPTTLQGSARVLIDGRVFTS</sequence>
<dbReference type="Proteomes" id="UP000653472">
    <property type="component" value="Unassembled WGS sequence"/>
</dbReference>
<name>A0A969WA51_9GAMM</name>
<comment type="caution">
    <text evidence="3">The sequence shown here is derived from an EMBL/GenBank/DDBJ whole genome shotgun (WGS) entry which is preliminary data.</text>
</comment>
<dbReference type="AlphaFoldDB" id="A0A969WA51"/>
<keyword evidence="1" id="KW-0812">Transmembrane</keyword>
<dbReference type="EMBL" id="JAAVXB010000005">
    <property type="protein sequence ID" value="NKF22709.1"/>
    <property type="molecule type" value="Genomic_DNA"/>
</dbReference>